<organism evidence="3 4">
    <name type="scientific">Taxus chinensis</name>
    <name type="common">Chinese yew</name>
    <name type="synonym">Taxus wallichiana var. chinensis</name>
    <dbReference type="NCBI Taxonomy" id="29808"/>
    <lineage>
        <taxon>Eukaryota</taxon>
        <taxon>Viridiplantae</taxon>
        <taxon>Streptophyta</taxon>
        <taxon>Embryophyta</taxon>
        <taxon>Tracheophyta</taxon>
        <taxon>Spermatophyta</taxon>
        <taxon>Pinopsida</taxon>
        <taxon>Pinidae</taxon>
        <taxon>Conifers II</taxon>
        <taxon>Cupressales</taxon>
        <taxon>Taxaceae</taxon>
        <taxon>Taxus</taxon>
    </lineage>
</organism>
<dbReference type="Proteomes" id="UP000824469">
    <property type="component" value="Unassembled WGS sequence"/>
</dbReference>
<dbReference type="Gene3D" id="1.25.40.10">
    <property type="entry name" value="Tetratricopeptide repeat domain"/>
    <property type="match status" value="1"/>
</dbReference>
<dbReference type="Pfam" id="PF01535">
    <property type="entry name" value="PPR"/>
    <property type="match status" value="2"/>
</dbReference>
<dbReference type="PANTHER" id="PTHR47926:SF347">
    <property type="entry name" value="PENTATRICOPEPTIDE REPEAT-CONTAINING PROTEIN"/>
    <property type="match status" value="1"/>
</dbReference>
<dbReference type="AlphaFoldDB" id="A0AA38C5F6"/>
<dbReference type="InterPro" id="IPR011990">
    <property type="entry name" value="TPR-like_helical_dom_sf"/>
</dbReference>
<reference evidence="3 4" key="1">
    <citation type="journal article" date="2021" name="Nat. Plants">
        <title>The Taxus genome provides insights into paclitaxel biosynthesis.</title>
        <authorList>
            <person name="Xiong X."/>
            <person name="Gou J."/>
            <person name="Liao Q."/>
            <person name="Li Y."/>
            <person name="Zhou Q."/>
            <person name="Bi G."/>
            <person name="Li C."/>
            <person name="Du R."/>
            <person name="Wang X."/>
            <person name="Sun T."/>
            <person name="Guo L."/>
            <person name="Liang H."/>
            <person name="Lu P."/>
            <person name="Wu Y."/>
            <person name="Zhang Z."/>
            <person name="Ro D.K."/>
            <person name="Shang Y."/>
            <person name="Huang S."/>
            <person name="Yan J."/>
        </authorList>
    </citation>
    <scope>NUCLEOTIDE SEQUENCE [LARGE SCALE GENOMIC DNA]</scope>
    <source>
        <strain evidence="3">Ta-2019</strain>
    </source>
</reference>
<dbReference type="OMA" id="GANFETE"/>
<dbReference type="PANTHER" id="PTHR47926">
    <property type="entry name" value="PENTATRICOPEPTIDE REPEAT-CONTAINING PROTEIN"/>
    <property type="match status" value="1"/>
</dbReference>
<protein>
    <recommendedName>
        <fullName evidence="5">Pentatricopeptide repeat-containing protein</fullName>
    </recommendedName>
</protein>
<keyword evidence="4" id="KW-1185">Reference proteome</keyword>
<accession>A0AA38C5F6</accession>
<evidence type="ECO:0000256" key="1">
    <source>
        <dbReference type="ARBA" id="ARBA00022737"/>
    </source>
</evidence>
<dbReference type="InterPro" id="IPR046960">
    <property type="entry name" value="PPR_At4g14850-like_plant"/>
</dbReference>
<dbReference type="GO" id="GO:0009451">
    <property type="term" value="P:RNA modification"/>
    <property type="evidence" value="ECO:0007669"/>
    <property type="project" value="InterPro"/>
</dbReference>
<comment type="caution">
    <text evidence="3">The sequence shown here is derived from an EMBL/GenBank/DDBJ whole genome shotgun (WGS) entry which is preliminary data.</text>
</comment>
<feature type="non-terminal residue" evidence="3">
    <location>
        <position position="1"/>
    </location>
</feature>
<feature type="repeat" description="PPR" evidence="2">
    <location>
        <begin position="28"/>
        <end position="62"/>
    </location>
</feature>
<evidence type="ECO:0000313" key="3">
    <source>
        <dbReference type="EMBL" id="KAH9291404.1"/>
    </source>
</evidence>
<proteinExistence type="predicted"/>
<sequence length="88" mass="9865">ASALLDMYAKCGSIHKACKLFDKMPQKNVVSWNTMIGGYAQNGFVEKVVEAFKQMHLSGANFETELHIMEGLVTATLLHLLWYDFPAD</sequence>
<dbReference type="InterPro" id="IPR002885">
    <property type="entry name" value="PPR_rpt"/>
</dbReference>
<evidence type="ECO:0000256" key="2">
    <source>
        <dbReference type="PROSITE-ProRule" id="PRU00708"/>
    </source>
</evidence>
<dbReference type="PROSITE" id="PS51375">
    <property type="entry name" value="PPR"/>
    <property type="match status" value="1"/>
</dbReference>
<evidence type="ECO:0008006" key="5">
    <source>
        <dbReference type="Google" id="ProtNLM"/>
    </source>
</evidence>
<name>A0AA38C5F6_TAXCH</name>
<keyword evidence="1" id="KW-0677">Repeat</keyword>
<evidence type="ECO:0000313" key="4">
    <source>
        <dbReference type="Proteomes" id="UP000824469"/>
    </source>
</evidence>
<dbReference type="NCBIfam" id="TIGR00756">
    <property type="entry name" value="PPR"/>
    <property type="match status" value="2"/>
</dbReference>
<gene>
    <name evidence="3" type="ORF">KI387_043405</name>
</gene>
<dbReference type="EMBL" id="JAHRHJ020003637">
    <property type="protein sequence ID" value="KAH9291404.1"/>
    <property type="molecule type" value="Genomic_DNA"/>
</dbReference>
<dbReference type="GO" id="GO:0003723">
    <property type="term" value="F:RNA binding"/>
    <property type="evidence" value="ECO:0007669"/>
    <property type="project" value="InterPro"/>
</dbReference>